<dbReference type="RefSeq" id="WP_263413130.1">
    <property type="nucleotide sequence ID" value="NZ_JAGSYB010000001.1"/>
</dbReference>
<dbReference type="SUPFAM" id="SSF56784">
    <property type="entry name" value="HAD-like"/>
    <property type="match status" value="1"/>
</dbReference>
<dbReference type="SFLD" id="SFLDS00003">
    <property type="entry name" value="Haloacid_Dehalogenase"/>
    <property type="match status" value="1"/>
</dbReference>
<accession>A0ABW9KHS1</accession>
<evidence type="ECO:0000313" key="1">
    <source>
        <dbReference type="EMBL" id="MFN2975342.1"/>
    </source>
</evidence>
<name>A0ABW9KHS1_9BACT</name>
<dbReference type="Gene3D" id="1.10.150.240">
    <property type="entry name" value="Putative phosphatase, domain 2"/>
    <property type="match status" value="1"/>
</dbReference>
<dbReference type="Pfam" id="PF13419">
    <property type="entry name" value="HAD_2"/>
    <property type="match status" value="1"/>
</dbReference>
<dbReference type="InterPro" id="IPR036412">
    <property type="entry name" value="HAD-like_sf"/>
</dbReference>
<dbReference type="PANTHER" id="PTHR43434">
    <property type="entry name" value="PHOSPHOGLYCOLATE PHOSPHATASE"/>
    <property type="match status" value="1"/>
</dbReference>
<dbReference type="InterPro" id="IPR041492">
    <property type="entry name" value="HAD_2"/>
</dbReference>
<organism evidence="1 2">
    <name type="scientific">Terriglobus aquaticus</name>
    <dbReference type="NCBI Taxonomy" id="940139"/>
    <lineage>
        <taxon>Bacteria</taxon>
        <taxon>Pseudomonadati</taxon>
        <taxon>Acidobacteriota</taxon>
        <taxon>Terriglobia</taxon>
        <taxon>Terriglobales</taxon>
        <taxon>Acidobacteriaceae</taxon>
        <taxon>Terriglobus</taxon>
    </lineage>
</organism>
<dbReference type="InterPro" id="IPR050155">
    <property type="entry name" value="HAD-like_hydrolase_sf"/>
</dbReference>
<reference evidence="1 2" key="1">
    <citation type="submission" date="2024-12" db="EMBL/GenBank/DDBJ databases">
        <authorList>
            <person name="Lee Y."/>
        </authorList>
    </citation>
    <scope>NUCLEOTIDE SEQUENCE [LARGE SCALE GENOMIC DNA]</scope>
    <source>
        <strain evidence="1 2">03SUJ4</strain>
    </source>
</reference>
<dbReference type="GO" id="GO:0016787">
    <property type="term" value="F:hydrolase activity"/>
    <property type="evidence" value="ECO:0007669"/>
    <property type="project" value="UniProtKB-KW"/>
</dbReference>
<dbReference type="InterPro" id="IPR023214">
    <property type="entry name" value="HAD_sf"/>
</dbReference>
<keyword evidence="1" id="KW-0378">Hydrolase</keyword>
<dbReference type="Gene3D" id="3.40.50.1000">
    <property type="entry name" value="HAD superfamily/HAD-like"/>
    <property type="match status" value="1"/>
</dbReference>
<dbReference type="NCBIfam" id="TIGR01549">
    <property type="entry name" value="HAD-SF-IA-v1"/>
    <property type="match status" value="1"/>
</dbReference>
<protein>
    <submittedName>
        <fullName evidence="1">HAD family hydrolase</fullName>
        <ecNumber evidence="1">3.-.-.-</ecNumber>
    </submittedName>
</protein>
<dbReference type="PANTHER" id="PTHR43434:SF16">
    <property type="entry name" value="BLL8046 PROTEIN"/>
    <property type="match status" value="1"/>
</dbReference>
<dbReference type="EC" id="3.-.-.-" evidence="1"/>
<dbReference type="EMBL" id="JBJYXY010000001">
    <property type="protein sequence ID" value="MFN2975342.1"/>
    <property type="molecule type" value="Genomic_DNA"/>
</dbReference>
<gene>
    <name evidence="1" type="ORF">ACK2TP_06170</name>
</gene>
<dbReference type="InterPro" id="IPR006439">
    <property type="entry name" value="HAD-SF_hydro_IA"/>
</dbReference>
<dbReference type="NCBIfam" id="TIGR01509">
    <property type="entry name" value="HAD-SF-IA-v3"/>
    <property type="match status" value="1"/>
</dbReference>
<dbReference type="PRINTS" id="PR00413">
    <property type="entry name" value="HADHALOGNASE"/>
</dbReference>
<comment type="caution">
    <text evidence="1">The sequence shown here is derived from an EMBL/GenBank/DDBJ whole genome shotgun (WGS) entry which is preliminary data.</text>
</comment>
<sequence length="220" mass="24573">MYKAVLCDLDGTLLDSNHFHAEAWQRTFANFGFNIGFEDMVRQIGKGGDKVIATYVPEDRIAELEDDLKNFRKDLFHREYMDRIVPFSDAKNLLKRMRQEGLRVSVASSTNKEDLHAFLMLLRIHALVEEHTTADDAEQSKPAPDIFQAALKKLGIQPEDAVAMGDTPWDIEAAGKAGVKTVALTCGGWTEQELKDAGAIAVYRDPADLLRRFDSSPFAG</sequence>
<dbReference type="SFLD" id="SFLDG01129">
    <property type="entry name" value="C1.5:_HAD__Beta-PGM__Phosphata"/>
    <property type="match status" value="1"/>
</dbReference>
<dbReference type="SFLD" id="SFLDG01135">
    <property type="entry name" value="C1.5.6:_HAD__Beta-PGM__Phospha"/>
    <property type="match status" value="1"/>
</dbReference>
<dbReference type="Proteomes" id="UP001634747">
    <property type="component" value="Unassembled WGS sequence"/>
</dbReference>
<evidence type="ECO:0000313" key="2">
    <source>
        <dbReference type="Proteomes" id="UP001634747"/>
    </source>
</evidence>
<dbReference type="InterPro" id="IPR023198">
    <property type="entry name" value="PGP-like_dom2"/>
</dbReference>
<keyword evidence="2" id="KW-1185">Reference proteome</keyword>
<proteinExistence type="predicted"/>